<dbReference type="EMBL" id="JBBFGL010000015">
    <property type="protein sequence ID" value="MEJ5196981.1"/>
    <property type="molecule type" value="Genomic_DNA"/>
</dbReference>
<protein>
    <recommendedName>
        <fullName evidence="3">AP2 domain-containing protein</fullName>
    </recommendedName>
</protein>
<sequence>MARWEREGIPHKGWKEIGIEDLGEDLEFGDDVEYEQCEMCGQEKIRYVHILQHSDFNGELRVGCVCAEHMTDDYINPQKSERELKNRLNRKKNFMRREWQERAQGKYVLRYKGENITIMKSKFGAGWGVLYGGQSVFRYNNRRIDDFHTARLIAFDLFDEQHESRGEVQPYWDGMRWLYY</sequence>
<accession>A0AB35Y7X2</accession>
<gene>
    <name evidence="1" type="ORF">WF834_12540</name>
</gene>
<dbReference type="AlphaFoldDB" id="A0AB35Y7X2"/>
<reference evidence="1" key="1">
    <citation type="submission" date="2024-03" db="EMBL/GenBank/DDBJ databases">
        <authorList>
            <person name="Plomp N."/>
            <person name="Harmsen H.J."/>
        </authorList>
    </citation>
    <scope>NUCLEOTIDE SEQUENCE</scope>
    <source>
        <strain evidence="1">HTF-128</strain>
    </source>
</reference>
<evidence type="ECO:0000313" key="1">
    <source>
        <dbReference type="EMBL" id="MEJ5196981.1"/>
    </source>
</evidence>
<organism evidence="1 2">
    <name type="scientific">Faecalibacterium wellingii</name>
    <dbReference type="NCBI Taxonomy" id="2929491"/>
    <lineage>
        <taxon>Bacteria</taxon>
        <taxon>Bacillati</taxon>
        <taxon>Bacillota</taxon>
        <taxon>Clostridia</taxon>
        <taxon>Eubacteriales</taxon>
        <taxon>Oscillospiraceae</taxon>
        <taxon>Faecalibacterium</taxon>
    </lineage>
</organism>
<proteinExistence type="predicted"/>
<evidence type="ECO:0000313" key="2">
    <source>
        <dbReference type="Proteomes" id="UP001373196"/>
    </source>
</evidence>
<dbReference type="RefSeq" id="WP_249236141.1">
    <property type="nucleotide sequence ID" value="NZ_JBBFGL010000015.1"/>
</dbReference>
<name>A0AB35Y7X2_9FIRM</name>
<evidence type="ECO:0008006" key="3">
    <source>
        <dbReference type="Google" id="ProtNLM"/>
    </source>
</evidence>
<comment type="caution">
    <text evidence="1">The sequence shown here is derived from an EMBL/GenBank/DDBJ whole genome shotgun (WGS) entry which is preliminary data.</text>
</comment>
<dbReference type="Proteomes" id="UP001373196">
    <property type="component" value="Unassembled WGS sequence"/>
</dbReference>